<dbReference type="InterPro" id="IPR014746">
    <property type="entry name" value="Gln_synth/guanido_kin_cat_dom"/>
</dbReference>
<dbReference type="HAMAP" id="MF_01609">
    <property type="entry name" value="Glu_cys_ligase_2"/>
    <property type="match status" value="1"/>
</dbReference>
<dbReference type="InterPro" id="IPR011793">
    <property type="entry name" value="YbdK"/>
</dbReference>
<evidence type="ECO:0000256" key="1">
    <source>
        <dbReference type="ARBA" id="ARBA00022598"/>
    </source>
</evidence>
<dbReference type="NCBIfam" id="NF010041">
    <property type="entry name" value="PRK13517.1-1"/>
    <property type="match status" value="1"/>
</dbReference>
<dbReference type="GO" id="GO:0005524">
    <property type="term" value="F:ATP binding"/>
    <property type="evidence" value="ECO:0007669"/>
    <property type="project" value="UniProtKB-KW"/>
</dbReference>
<evidence type="ECO:0000256" key="3">
    <source>
        <dbReference type="ARBA" id="ARBA00022840"/>
    </source>
</evidence>
<protein>
    <recommendedName>
        <fullName evidence="5">Putative glutamate--cysteine ligase 2</fullName>
        <ecNumber evidence="5">6.3.2.2</ecNumber>
    </recommendedName>
    <alternativeName>
        <fullName evidence="5">Gamma-glutamylcysteine synthetase 2</fullName>
        <shortName evidence="5">GCS 2</shortName>
        <shortName evidence="5">Gamma-GCS 2</shortName>
    </alternativeName>
</protein>
<comment type="function">
    <text evidence="5">ATP-dependent carboxylate-amine ligase which exhibits weak glutamate--cysteine ligase activity.</text>
</comment>
<organism evidence="6 7">
    <name type="scientific">Kutzneria kofuensis</name>
    <dbReference type="NCBI Taxonomy" id="103725"/>
    <lineage>
        <taxon>Bacteria</taxon>
        <taxon>Bacillati</taxon>
        <taxon>Actinomycetota</taxon>
        <taxon>Actinomycetes</taxon>
        <taxon>Pseudonocardiales</taxon>
        <taxon>Pseudonocardiaceae</taxon>
        <taxon>Kutzneria</taxon>
    </lineage>
</organism>
<keyword evidence="3 5" id="KW-0067">ATP-binding</keyword>
<evidence type="ECO:0000256" key="4">
    <source>
        <dbReference type="ARBA" id="ARBA00048819"/>
    </source>
</evidence>
<dbReference type="NCBIfam" id="TIGR02050">
    <property type="entry name" value="gshA_cyan_rel"/>
    <property type="match status" value="1"/>
</dbReference>
<comment type="catalytic activity">
    <reaction evidence="4 5">
        <text>L-cysteine + L-glutamate + ATP = gamma-L-glutamyl-L-cysteine + ADP + phosphate + H(+)</text>
        <dbReference type="Rhea" id="RHEA:13285"/>
        <dbReference type="ChEBI" id="CHEBI:15378"/>
        <dbReference type="ChEBI" id="CHEBI:29985"/>
        <dbReference type="ChEBI" id="CHEBI:30616"/>
        <dbReference type="ChEBI" id="CHEBI:35235"/>
        <dbReference type="ChEBI" id="CHEBI:43474"/>
        <dbReference type="ChEBI" id="CHEBI:58173"/>
        <dbReference type="ChEBI" id="CHEBI:456216"/>
        <dbReference type="EC" id="6.3.2.2"/>
    </reaction>
</comment>
<proteinExistence type="inferred from homology"/>
<dbReference type="Pfam" id="PF04107">
    <property type="entry name" value="GCS2"/>
    <property type="match status" value="1"/>
</dbReference>
<keyword evidence="2 5" id="KW-0547">Nucleotide-binding</keyword>
<sequence length="382" mass="40640">MAPRPVDPWRTLGVEEEFFLVDAETGNAVAGAPEMARLLADEPAVTPEFMRYQIETATPVCAGLGQVRAELDRLRRLLVGAADRVGCLLVATGVLPFDTPPTLSAVTDLPRYRDLVDRFPGLLSSASTCGCHVHVGVPSREVGVQVLSRIRSWLPQLLAVGANSPFAMGRDTGWDSWRHPMWSRWPTARPPEIWADAGHYDAAVRHLVDSGAAVDPRGVYWHARLSPRYPTVEVRIADVGLSVDDAVLLAGLVRALVATAVEELRAGRPAPAVPTARIAAALSAAARHGLGGPGIDVFSGDVTAQRQLFQDLLDHLRPGLEVTGDADEVERLAGGVVLGGSGADRQREMRAASATTGEFVMALAAATAASRAPELTVDGNDR</sequence>
<dbReference type="PANTHER" id="PTHR36510">
    <property type="entry name" value="GLUTAMATE--CYSTEINE LIGASE 2-RELATED"/>
    <property type="match status" value="1"/>
</dbReference>
<dbReference type="GO" id="GO:0004357">
    <property type="term" value="F:glutamate-cysteine ligase activity"/>
    <property type="evidence" value="ECO:0007669"/>
    <property type="project" value="UniProtKB-EC"/>
</dbReference>
<reference evidence="6 7" key="1">
    <citation type="submission" date="2020-08" db="EMBL/GenBank/DDBJ databases">
        <title>Sequencing the genomes of 1000 actinobacteria strains.</title>
        <authorList>
            <person name="Klenk H.-P."/>
        </authorList>
    </citation>
    <scope>NUCLEOTIDE SEQUENCE [LARGE SCALE GENOMIC DNA]</scope>
    <source>
        <strain evidence="6 7">DSM 43851</strain>
    </source>
</reference>
<comment type="similarity">
    <text evidence="5">Belongs to the glutamate--cysteine ligase type 2 family. YbdK subfamily.</text>
</comment>
<dbReference type="Gene3D" id="3.30.590.20">
    <property type="match status" value="1"/>
</dbReference>
<gene>
    <name evidence="6" type="ORF">BJ998_007809</name>
</gene>
<evidence type="ECO:0000313" key="7">
    <source>
        <dbReference type="Proteomes" id="UP000585638"/>
    </source>
</evidence>
<dbReference type="RefSeq" id="WP_221339538.1">
    <property type="nucleotide sequence ID" value="NZ_BAAAWY010000016.1"/>
</dbReference>
<comment type="caution">
    <text evidence="6">The sequence shown here is derived from an EMBL/GenBank/DDBJ whole genome shotgun (WGS) entry which is preliminary data.</text>
</comment>
<keyword evidence="7" id="KW-1185">Reference proteome</keyword>
<dbReference type="EMBL" id="JACHIR010000001">
    <property type="protein sequence ID" value="MBB5896613.1"/>
    <property type="molecule type" value="Genomic_DNA"/>
</dbReference>
<dbReference type="SUPFAM" id="SSF55931">
    <property type="entry name" value="Glutamine synthetase/guanido kinase"/>
    <property type="match status" value="1"/>
</dbReference>
<dbReference type="InterPro" id="IPR006336">
    <property type="entry name" value="GCS2"/>
</dbReference>
<evidence type="ECO:0000256" key="5">
    <source>
        <dbReference type="HAMAP-Rule" id="MF_01609"/>
    </source>
</evidence>
<dbReference type="AlphaFoldDB" id="A0A7W9KQK8"/>
<dbReference type="PANTHER" id="PTHR36510:SF1">
    <property type="entry name" value="GLUTAMATE--CYSTEINE LIGASE 2-RELATED"/>
    <property type="match status" value="1"/>
</dbReference>
<dbReference type="EC" id="6.3.2.2" evidence="5"/>
<evidence type="ECO:0000313" key="6">
    <source>
        <dbReference type="EMBL" id="MBB5896613.1"/>
    </source>
</evidence>
<dbReference type="InterPro" id="IPR050141">
    <property type="entry name" value="GCL_type2/YbdK_subfam"/>
</dbReference>
<name>A0A7W9KQK8_9PSEU</name>
<evidence type="ECO:0000256" key="2">
    <source>
        <dbReference type="ARBA" id="ARBA00022741"/>
    </source>
</evidence>
<keyword evidence="1 5" id="KW-0436">Ligase</keyword>
<dbReference type="GO" id="GO:0042398">
    <property type="term" value="P:modified amino acid biosynthetic process"/>
    <property type="evidence" value="ECO:0007669"/>
    <property type="project" value="InterPro"/>
</dbReference>
<dbReference type="Proteomes" id="UP000585638">
    <property type="component" value="Unassembled WGS sequence"/>
</dbReference>
<accession>A0A7W9KQK8</accession>